<keyword evidence="2 7" id="KW-0408">Iron</keyword>
<dbReference type="RefSeq" id="WP_131186827.1">
    <property type="nucleotide sequence ID" value="NZ_QPGR01000014.1"/>
</dbReference>
<evidence type="ECO:0000256" key="5">
    <source>
        <dbReference type="ARBA" id="ARBA00023244"/>
    </source>
</evidence>
<gene>
    <name evidence="7" type="primary">hemH</name>
    <name evidence="9" type="ORF">DU473_06925</name>
</gene>
<dbReference type="PROSITE" id="PS00534">
    <property type="entry name" value="FERROCHELATASE"/>
    <property type="match status" value="1"/>
</dbReference>
<keyword evidence="7 8" id="KW-0963">Cytoplasm</keyword>
<dbReference type="Gene3D" id="3.40.50.1400">
    <property type="match status" value="2"/>
</dbReference>
<accession>A0A4Q9JV22</accession>
<dbReference type="GO" id="GO:0004325">
    <property type="term" value="F:ferrochelatase activity"/>
    <property type="evidence" value="ECO:0007669"/>
    <property type="project" value="UniProtKB-UniRule"/>
</dbReference>
<evidence type="ECO:0000313" key="10">
    <source>
        <dbReference type="Proteomes" id="UP000292583"/>
    </source>
</evidence>
<reference evidence="9 10" key="1">
    <citation type="submission" date="2018-07" db="EMBL/GenBank/DDBJ databases">
        <title>Campylobacter zealandensis sp. nov., isolated from birds and water in New Zealand.</title>
        <authorList>
            <person name="Wilkinson D.A."/>
            <person name="Biggs P.J."/>
            <person name="French N.P."/>
            <person name="Midwinter A.C."/>
        </authorList>
    </citation>
    <scope>NUCLEOTIDE SEQUENCE [LARGE SCALE GENOMIC DNA]</scope>
    <source>
        <strain evidence="9 10">B423b</strain>
    </source>
</reference>
<evidence type="ECO:0000313" key="9">
    <source>
        <dbReference type="EMBL" id="TBR79677.1"/>
    </source>
</evidence>
<evidence type="ECO:0000256" key="4">
    <source>
        <dbReference type="ARBA" id="ARBA00023239"/>
    </source>
</evidence>
<comment type="pathway">
    <text evidence="7 8">Porphyrin-containing compound metabolism; protoheme biosynthesis; protoheme from protoporphyrin-IX: step 1/1.</text>
</comment>
<keyword evidence="10" id="KW-1185">Reference proteome</keyword>
<dbReference type="InterPro" id="IPR033644">
    <property type="entry name" value="Ferrochelatase_C"/>
</dbReference>
<evidence type="ECO:0000256" key="1">
    <source>
        <dbReference type="ARBA" id="ARBA00007718"/>
    </source>
</evidence>
<feature type="binding site" evidence="7">
    <location>
        <position position="264"/>
    </location>
    <ligand>
        <name>Fe(2+)</name>
        <dbReference type="ChEBI" id="CHEBI:29033"/>
    </ligand>
</feature>
<evidence type="ECO:0000256" key="7">
    <source>
        <dbReference type="HAMAP-Rule" id="MF_00323"/>
    </source>
</evidence>
<feature type="binding site" evidence="7">
    <location>
        <position position="187"/>
    </location>
    <ligand>
        <name>Fe(2+)</name>
        <dbReference type="ChEBI" id="CHEBI:29033"/>
    </ligand>
</feature>
<name>A0A4Q9JV22_9BACT</name>
<dbReference type="InterPro" id="IPR033659">
    <property type="entry name" value="Ferrochelatase_N"/>
</dbReference>
<dbReference type="GO" id="GO:0046872">
    <property type="term" value="F:metal ion binding"/>
    <property type="evidence" value="ECO:0007669"/>
    <property type="project" value="UniProtKB-KW"/>
</dbReference>
<evidence type="ECO:0000256" key="6">
    <source>
        <dbReference type="ARBA" id="ARBA00024536"/>
    </source>
</evidence>
<dbReference type="EC" id="4.98.1.1" evidence="7 8"/>
<comment type="catalytic activity">
    <reaction evidence="7 8">
        <text>heme b + 2 H(+) = protoporphyrin IX + Fe(2+)</text>
        <dbReference type="Rhea" id="RHEA:22584"/>
        <dbReference type="ChEBI" id="CHEBI:15378"/>
        <dbReference type="ChEBI" id="CHEBI:29033"/>
        <dbReference type="ChEBI" id="CHEBI:57306"/>
        <dbReference type="ChEBI" id="CHEBI:60344"/>
        <dbReference type="EC" id="4.98.1.1"/>
    </reaction>
</comment>
<dbReference type="CDD" id="cd00419">
    <property type="entry name" value="Ferrochelatase_C"/>
    <property type="match status" value="1"/>
</dbReference>
<keyword evidence="4 7" id="KW-0456">Lyase</keyword>
<evidence type="ECO:0000256" key="8">
    <source>
        <dbReference type="RuleBase" id="RU000607"/>
    </source>
</evidence>
<dbReference type="AlphaFoldDB" id="A0A4Q9JV22"/>
<organism evidence="9 10">
    <name type="scientific">Campylobacter novaezeelandiae</name>
    <dbReference type="NCBI Taxonomy" id="2267891"/>
    <lineage>
        <taxon>Bacteria</taxon>
        <taxon>Pseudomonadati</taxon>
        <taxon>Campylobacterota</taxon>
        <taxon>Epsilonproteobacteria</taxon>
        <taxon>Campylobacterales</taxon>
        <taxon>Campylobacteraceae</taxon>
        <taxon>Campylobacter</taxon>
    </lineage>
</organism>
<dbReference type="InterPro" id="IPR001015">
    <property type="entry name" value="Ferrochelatase"/>
</dbReference>
<dbReference type="UniPathway" id="UPA00252">
    <property type="reaction ID" value="UER00325"/>
</dbReference>
<keyword evidence="5 7" id="KW-0627">Porphyrin biosynthesis</keyword>
<comment type="function">
    <text evidence="7 8">Catalyzes the ferrous insertion into protoporphyrin IX.</text>
</comment>
<keyword evidence="3 7" id="KW-0350">Heme biosynthesis</keyword>
<evidence type="ECO:0000256" key="2">
    <source>
        <dbReference type="ARBA" id="ARBA00023004"/>
    </source>
</evidence>
<proteinExistence type="inferred from homology"/>
<comment type="catalytic activity">
    <reaction evidence="6">
        <text>Fe-coproporphyrin III + 2 H(+) = coproporphyrin III + Fe(2+)</text>
        <dbReference type="Rhea" id="RHEA:49572"/>
        <dbReference type="ChEBI" id="CHEBI:15378"/>
        <dbReference type="ChEBI" id="CHEBI:29033"/>
        <dbReference type="ChEBI" id="CHEBI:68438"/>
        <dbReference type="ChEBI" id="CHEBI:131725"/>
        <dbReference type="EC" id="4.99.1.9"/>
    </reaction>
    <physiologicalReaction direction="right-to-left" evidence="6">
        <dbReference type="Rhea" id="RHEA:49574"/>
    </physiologicalReaction>
</comment>
<dbReference type="PANTHER" id="PTHR11108:SF1">
    <property type="entry name" value="FERROCHELATASE, MITOCHONDRIAL"/>
    <property type="match status" value="1"/>
</dbReference>
<comment type="similarity">
    <text evidence="1 7 8">Belongs to the ferrochelatase family.</text>
</comment>
<comment type="caution">
    <text evidence="9">The sequence shown here is derived from an EMBL/GenBank/DDBJ whole genome shotgun (WGS) entry which is preliminary data.</text>
</comment>
<dbReference type="NCBIfam" id="TIGR00109">
    <property type="entry name" value="hemH"/>
    <property type="match status" value="1"/>
</dbReference>
<dbReference type="SUPFAM" id="SSF53800">
    <property type="entry name" value="Chelatase"/>
    <property type="match status" value="1"/>
</dbReference>
<dbReference type="Proteomes" id="UP000292583">
    <property type="component" value="Unassembled WGS sequence"/>
</dbReference>
<keyword evidence="7" id="KW-0479">Metal-binding</keyword>
<dbReference type="InterPro" id="IPR019772">
    <property type="entry name" value="Ferrochelatase_AS"/>
</dbReference>
<dbReference type="EMBL" id="QPGR01000014">
    <property type="protein sequence ID" value="TBR79677.1"/>
    <property type="molecule type" value="Genomic_DNA"/>
</dbReference>
<dbReference type="CDD" id="cd03411">
    <property type="entry name" value="Ferrochelatase_N"/>
    <property type="match status" value="1"/>
</dbReference>
<evidence type="ECO:0000256" key="3">
    <source>
        <dbReference type="ARBA" id="ARBA00023133"/>
    </source>
</evidence>
<sequence length="303" mass="35363">MKLVLFLNMGGVSKIEDCELFLKNMFNDPYILGIKNKFLRKMIAFLITKMRLKAMQKNYEILGGKSPLNDITLSLCEKLNKNENFKFDFVNLYVPPFATEVLKKYSLKKNDEIILFPLYPHHSQTTVTTSLEVLKKSIDALNIDSKIHIIDIFYKDELYNQMIINHILKENENFKRDQKKTLIFSAHSLPISIIKKGDLYEKHTVEHFEILKDKLKDHFDEILLSYQSKLGPVKWLEPNTSDILKNLKNDALIYPISFCIDCSETVFELGIEYKKLSNKNYKVISCPNDSLEFQTFILSKLSL</sequence>
<dbReference type="GO" id="GO:0005737">
    <property type="term" value="C:cytoplasm"/>
    <property type="evidence" value="ECO:0007669"/>
    <property type="project" value="UniProtKB-SubCell"/>
</dbReference>
<dbReference type="HAMAP" id="MF_00323">
    <property type="entry name" value="Ferrochelatase"/>
    <property type="match status" value="1"/>
</dbReference>
<dbReference type="PANTHER" id="PTHR11108">
    <property type="entry name" value="FERROCHELATASE"/>
    <property type="match status" value="1"/>
</dbReference>
<comment type="subcellular location">
    <subcellularLocation>
        <location evidence="7 8">Cytoplasm</location>
    </subcellularLocation>
</comment>
<dbReference type="OrthoDB" id="9809741at2"/>
<protein>
    <recommendedName>
        <fullName evidence="7 8">Ferrochelatase</fullName>
        <ecNumber evidence="7 8">4.98.1.1</ecNumber>
    </recommendedName>
    <alternativeName>
        <fullName evidence="7">Heme synthase</fullName>
    </alternativeName>
    <alternativeName>
        <fullName evidence="7">Protoheme ferro-lyase</fullName>
    </alternativeName>
</protein>
<dbReference type="GO" id="GO:0006783">
    <property type="term" value="P:heme biosynthetic process"/>
    <property type="evidence" value="ECO:0007669"/>
    <property type="project" value="UniProtKB-UniRule"/>
</dbReference>
<dbReference type="Pfam" id="PF00762">
    <property type="entry name" value="Ferrochelatase"/>
    <property type="match status" value="1"/>
</dbReference>